<evidence type="ECO:0000256" key="7">
    <source>
        <dbReference type="ARBA" id="ARBA00023157"/>
    </source>
</evidence>
<dbReference type="Pfam" id="PF07519">
    <property type="entry name" value="Tannase"/>
    <property type="match status" value="1"/>
</dbReference>
<dbReference type="Gene3D" id="3.40.50.1820">
    <property type="entry name" value="alpha/beta hydrolase"/>
    <property type="match status" value="1"/>
</dbReference>
<dbReference type="EMBL" id="PVQB02000140">
    <property type="protein sequence ID" value="KAF4342444.1"/>
    <property type="molecule type" value="Genomic_DNA"/>
</dbReference>
<evidence type="ECO:0000256" key="8">
    <source>
        <dbReference type="RuleBase" id="RU361238"/>
    </source>
</evidence>
<keyword evidence="10" id="KW-1185">Reference proteome</keyword>
<dbReference type="AlphaFoldDB" id="A0A9P5APL6"/>
<organism evidence="9 10">
    <name type="scientific">Fusarium beomiforme</name>
    <dbReference type="NCBI Taxonomy" id="44412"/>
    <lineage>
        <taxon>Eukaryota</taxon>
        <taxon>Fungi</taxon>
        <taxon>Dikarya</taxon>
        <taxon>Ascomycota</taxon>
        <taxon>Pezizomycotina</taxon>
        <taxon>Sordariomycetes</taxon>
        <taxon>Hypocreomycetidae</taxon>
        <taxon>Hypocreales</taxon>
        <taxon>Nectriaceae</taxon>
        <taxon>Fusarium</taxon>
        <taxon>Fusarium burgessii species complex</taxon>
    </lineage>
</organism>
<evidence type="ECO:0000256" key="3">
    <source>
        <dbReference type="ARBA" id="ARBA00022723"/>
    </source>
</evidence>
<proteinExistence type="inferred from homology"/>
<dbReference type="InterPro" id="IPR011118">
    <property type="entry name" value="Tannase/feruloyl_esterase"/>
</dbReference>
<dbReference type="EC" id="3.1.1.-" evidence="8"/>
<gene>
    <name evidence="9" type="ORF">FBEOM_3593</name>
</gene>
<evidence type="ECO:0000256" key="4">
    <source>
        <dbReference type="ARBA" id="ARBA00022729"/>
    </source>
</evidence>
<comment type="similarity">
    <text evidence="1 8">Belongs to the tannase family.</text>
</comment>
<keyword evidence="4 8" id="KW-0732">Signal</keyword>
<dbReference type="PANTHER" id="PTHR33938">
    <property type="entry name" value="FERULOYL ESTERASE B-RELATED"/>
    <property type="match status" value="1"/>
</dbReference>
<name>A0A9P5APL6_9HYPO</name>
<dbReference type="GO" id="GO:0046872">
    <property type="term" value="F:metal ion binding"/>
    <property type="evidence" value="ECO:0007669"/>
    <property type="project" value="UniProtKB-KW"/>
</dbReference>
<keyword evidence="6" id="KW-0106">Calcium</keyword>
<dbReference type="Proteomes" id="UP000730481">
    <property type="component" value="Unassembled WGS sequence"/>
</dbReference>
<keyword evidence="2" id="KW-0719">Serine esterase</keyword>
<accession>A0A9P5APL6</accession>
<keyword evidence="5 8" id="KW-0378">Hydrolase</keyword>
<evidence type="ECO:0000256" key="1">
    <source>
        <dbReference type="ARBA" id="ARBA00006249"/>
    </source>
</evidence>
<dbReference type="InterPro" id="IPR029058">
    <property type="entry name" value="AB_hydrolase_fold"/>
</dbReference>
<keyword evidence="7" id="KW-1015">Disulfide bond</keyword>
<feature type="chain" id="PRO_5040534271" description="Carboxylic ester hydrolase" evidence="8">
    <location>
        <begin position="22"/>
        <end position="532"/>
    </location>
</feature>
<evidence type="ECO:0000313" key="9">
    <source>
        <dbReference type="EMBL" id="KAF4342444.1"/>
    </source>
</evidence>
<dbReference type="GO" id="GO:0030600">
    <property type="term" value="F:feruloyl esterase activity"/>
    <property type="evidence" value="ECO:0007669"/>
    <property type="project" value="UniProtKB-ARBA"/>
</dbReference>
<reference evidence="9" key="1">
    <citation type="journal article" date="2017" name="Mycologia">
        <title>Fusarium algeriense, sp. nov., a novel toxigenic crown rot pathogen of durum wheat from Algeria is nested in the Fusarium burgessii species complex.</title>
        <authorList>
            <person name="Laraba I."/>
            <person name="Keddad A."/>
            <person name="Boureghda H."/>
            <person name="Abdallah N."/>
            <person name="Vaughan M.M."/>
            <person name="Proctor R.H."/>
            <person name="Busman M."/>
            <person name="O'Donnell K."/>
        </authorList>
    </citation>
    <scope>NUCLEOTIDE SEQUENCE</scope>
    <source>
        <strain evidence="9">NRRL 25174</strain>
    </source>
</reference>
<comment type="caution">
    <text evidence="9">The sequence shown here is derived from an EMBL/GenBank/DDBJ whole genome shotgun (WGS) entry which is preliminary data.</text>
</comment>
<dbReference type="OrthoDB" id="3039123at2759"/>
<dbReference type="PANTHER" id="PTHR33938:SF8">
    <property type="entry name" value="CARBOXYLIC ESTER HYDROLASE"/>
    <property type="match status" value="1"/>
</dbReference>
<sequence length="532" mass="57776">MYFLLSIHLLGFVSLVTHVVAKPNKFPSCYDIPPPKVPGATVTSVTTKVYRDLFVPAFSPTLLQNVTHLDVCEVNVTLSHYNEDDTVLVQTWLPLHNWNSRFLAVGGGAWAAGLGQFDLALPASQGYAVSSTNAGLSGNPTDPSDWALRPDGTVNTGLLTNFASRSVHDMAVVGKAVTASFYEVPAKKAYFNGCSTGGRQGLAAAQQYPGDFDGILAGAPAIYWTEYVIAELWPQVVMKEANYYPSACELDAFVSAAVKSCDKKDGVNDGVITDPFTCEYDPVELIGKKIECDKEQMVITEPAASVVSKIWSGPIGSRGQRLWYGMPKGASLAALADSKNVNGTTTGQPFFIADTWVRDFVKADPKFDTTQINFTTFENLFLKSRHKFSHIMDSASPDLLAFEKAGGKMIMWHGLSDQLIYPQDSTRYFREVENSLKGKGNHPDPKEFLRLFLAPGVDHCGYGQSAGAVPTDPFGALLAWVEDSRPPNVLEAHTKSDAPSQFSRKICPYPAMAKYAGSGDTNSSKNYVCVIA</sequence>
<evidence type="ECO:0000256" key="2">
    <source>
        <dbReference type="ARBA" id="ARBA00022487"/>
    </source>
</evidence>
<evidence type="ECO:0000256" key="6">
    <source>
        <dbReference type="ARBA" id="ARBA00022837"/>
    </source>
</evidence>
<keyword evidence="3" id="KW-0479">Metal-binding</keyword>
<reference evidence="9" key="2">
    <citation type="submission" date="2020-02" db="EMBL/GenBank/DDBJ databases">
        <title>Identification and distribution of gene clusters putatively required for synthesis of sphingolipid metabolism inhibitors in phylogenetically diverse species of the filamentous fungus Fusarium.</title>
        <authorList>
            <person name="Kim H.-S."/>
            <person name="Busman M."/>
            <person name="Brown D.W."/>
            <person name="Divon H."/>
            <person name="Uhlig S."/>
            <person name="Proctor R.H."/>
        </authorList>
    </citation>
    <scope>NUCLEOTIDE SEQUENCE</scope>
    <source>
        <strain evidence="9">NRRL 25174</strain>
    </source>
</reference>
<protein>
    <recommendedName>
        <fullName evidence="8">Carboxylic ester hydrolase</fullName>
        <ecNumber evidence="8">3.1.1.-</ecNumber>
    </recommendedName>
</protein>
<feature type="signal peptide" evidence="8">
    <location>
        <begin position="1"/>
        <end position="21"/>
    </location>
</feature>
<evidence type="ECO:0000313" key="10">
    <source>
        <dbReference type="Proteomes" id="UP000730481"/>
    </source>
</evidence>
<evidence type="ECO:0000256" key="5">
    <source>
        <dbReference type="ARBA" id="ARBA00022801"/>
    </source>
</evidence>
<dbReference type="SUPFAM" id="SSF53474">
    <property type="entry name" value="alpha/beta-Hydrolases"/>
    <property type="match status" value="1"/>
</dbReference>